<evidence type="ECO:0000256" key="2">
    <source>
        <dbReference type="ARBA" id="ARBA00022723"/>
    </source>
</evidence>
<feature type="region of interest" description="Disordered" evidence="8">
    <location>
        <begin position="330"/>
        <end position="435"/>
    </location>
</feature>
<feature type="region of interest" description="Disordered" evidence="8">
    <location>
        <begin position="237"/>
        <end position="315"/>
    </location>
</feature>
<feature type="compositionally biased region" description="Polar residues" evidence="8">
    <location>
        <begin position="23"/>
        <end position="37"/>
    </location>
</feature>
<reference evidence="10" key="1">
    <citation type="journal article" date="2014" name="Genome Biol. Evol.">
        <title>Gene Loss Rather Than Gene Gain Is Associated with a Host Jump from Monocots to Dicots in the Smut Fungus Melanopsichium pennsylvanicum.</title>
        <authorList>
            <person name="Sharma R."/>
            <person name="Mishra B."/>
            <person name="Runge F."/>
            <person name="Thines M."/>
        </authorList>
    </citation>
    <scope>NUCLEOTIDE SEQUENCE</scope>
    <source>
        <strain evidence="10">4</strain>
    </source>
</reference>
<feature type="compositionally biased region" description="Polar residues" evidence="8">
    <location>
        <begin position="943"/>
        <end position="965"/>
    </location>
</feature>
<evidence type="ECO:0000256" key="7">
    <source>
        <dbReference type="ARBA" id="ARBA00023242"/>
    </source>
</evidence>
<dbReference type="EMBL" id="HG529610">
    <property type="protein sequence ID" value="CDI54340.1"/>
    <property type="molecule type" value="Genomic_DNA"/>
</dbReference>
<protein>
    <recommendedName>
        <fullName evidence="9">Zn(2)-C6 fungal-type domain-containing protein</fullName>
    </recommendedName>
</protein>
<dbReference type="CDD" id="cd12148">
    <property type="entry name" value="fungal_TF_MHR"/>
    <property type="match status" value="1"/>
</dbReference>
<keyword evidence="2" id="KW-0479">Metal-binding</keyword>
<accession>A0A077QVZ3</accession>
<keyword evidence="3" id="KW-0862">Zinc</keyword>
<feature type="region of interest" description="Disordered" evidence="8">
    <location>
        <begin position="1099"/>
        <end position="1123"/>
    </location>
</feature>
<feature type="compositionally biased region" description="Basic and acidic residues" evidence="8">
    <location>
        <begin position="931"/>
        <end position="942"/>
    </location>
</feature>
<dbReference type="InterPro" id="IPR001138">
    <property type="entry name" value="Zn2Cys6_DnaBD"/>
</dbReference>
<dbReference type="PROSITE" id="PS50048">
    <property type="entry name" value="ZN2_CY6_FUNGAL_2"/>
    <property type="match status" value="1"/>
</dbReference>
<dbReference type="InterPro" id="IPR051615">
    <property type="entry name" value="Transcr_Regulatory_Elem"/>
</dbReference>
<evidence type="ECO:0000256" key="4">
    <source>
        <dbReference type="ARBA" id="ARBA00023015"/>
    </source>
</evidence>
<dbReference type="Pfam" id="PF04082">
    <property type="entry name" value="Fungal_trans"/>
    <property type="match status" value="1"/>
</dbReference>
<dbReference type="Gene3D" id="4.10.240.10">
    <property type="entry name" value="Zn(2)-C6 fungal-type DNA-binding domain"/>
    <property type="match status" value="1"/>
</dbReference>
<keyword evidence="7" id="KW-0539">Nucleus</keyword>
<feature type="region of interest" description="Disordered" evidence="8">
    <location>
        <begin position="1"/>
        <end position="157"/>
    </location>
</feature>
<dbReference type="PANTHER" id="PTHR31313">
    <property type="entry name" value="TY1 ENHANCER ACTIVATOR"/>
    <property type="match status" value="1"/>
</dbReference>
<evidence type="ECO:0000256" key="6">
    <source>
        <dbReference type="ARBA" id="ARBA00023163"/>
    </source>
</evidence>
<sequence>MPSSPHPYRAPAHQLQHPEHASYSPSPRSTPLYSSTARKSHVYRSTPDVSSPETFNDHDRSRKGSCDHHTAAPSLPPPSSRLSAAFSDALQQPGPSEPKRSKQSHGVSLPASPSAVLSNKTSFSHVSLSDSTTPDSKPSSRVAKACQPCSTKKRRCDGRQPECSVCQVLGTPCTYNHTGLKRGPPKGFRSGPKESARAKLIRTLETTIRDLVNHLGKEDAGAEIVRVSGERDLHIAEAQPDAKATRTGTKAGSLQSSKAERDDLPSSRIKVEHLTGHQPSTSFQHAQRARDSDEDGDEKAAEAEEDVIGETRQGELVYRGSSSGIGILQRQHRAESPSGPVGFAANRSNTSSPSAPFNGRSRDTDAISHGKAPVFLPISSPRPIRDAETTSSQDRSPHLSKVTPGRDSQNVQSLYSGAKSDGHASSVRVSGEDPKITDEEHDRLFRYYWQGFHPFYPILYKPWFVNFSRQELRNNLEPGLLFAVYAIGACVVPGNAPPPSAIITESSLQKLNLERAASFCHAAECHVLAKGMRPDIASIQTCWLLSLYSHGTGDLSRAWNFSNLASSMAVDMGLHRWPIYRPEIVHDRVQRETRIRIIWHCYIIDKLLCAEMGRPVGLRAKDIDVPLLSETEDDEFELWSDQAEMHPNAQPRKMTSTSPSRRLHAPSCLNWGVHLFKIVERILDEVHSLRRKALLRRQGKEKVLADLDRQLTDWKTNLPAHLHLESSPSNDGPFPSFFALNLWYYTARLLLHRPFIPQEEGLPLSSVLANDSHRQSTLAANAICDLLEATSRDIVDRLSTDLGYCLFTAAVMFVFNARLGEEKVSRDARRRYGLCMQWLKKLADTWPAASAHRMLLDGFAVVGEDASKGTGADAKRRPSIAALQATTGMQATSKVSNWIAATEGALQEGAQDRMSDSGRNASPSRKQGRTSLRDPIHQRNDEAQTAASGALNHAQNGGDNLQPFSEAWNKSNAAFPANSSGMQNMSVSELTMDFAPGIFDVESFFWNENASASASNLMRMQYFSQLSNTNSMDLPPQQGQHGMSYNGFNSNMLTSYQMGGVQNSAQAPVQYGGGLGFNQHQRSITVPSNMQQSSMVRNSMAQPQQNLPMSQVGTEQNRSAAQPADAAATGAFNTSPFAFNPTNQSIGEFWSMLELPPAFLE</sequence>
<dbReference type="GO" id="GO:0006351">
    <property type="term" value="P:DNA-templated transcription"/>
    <property type="evidence" value="ECO:0007669"/>
    <property type="project" value="InterPro"/>
</dbReference>
<dbReference type="GO" id="GO:0008270">
    <property type="term" value="F:zinc ion binding"/>
    <property type="evidence" value="ECO:0007669"/>
    <property type="project" value="InterPro"/>
</dbReference>
<feature type="compositionally biased region" description="Low complexity" evidence="8">
    <location>
        <begin position="127"/>
        <end position="140"/>
    </location>
</feature>
<dbReference type="SMART" id="SM00906">
    <property type="entry name" value="Fungal_trans"/>
    <property type="match status" value="1"/>
</dbReference>
<comment type="subcellular location">
    <subcellularLocation>
        <location evidence="1">Nucleus</location>
    </subcellularLocation>
</comment>
<feature type="compositionally biased region" description="Polar residues" evidence="8">
    <location>
        <begin position="246"/>
        <end position="257"/>
    </location>
</feature>
<evidence type="ECO:0000256" key="3">
    <source>
        <dbReference type="ARBA" id="ARBA00022833"/>
    </source>
</evidence>
<evidence type="ECO:0000259" key="9">
    <source>
        <dbReference type="PROSITE" id="PS50048"/>
    </source>
</evidence>
<keyword evidence="4" id="KW-0805">Transcription regulation</keyword>
<name>A0A077QVZ3_9BASI</name>
<feature type="compositionally biased region" description="Acidic residues" evidence="8">
    <location>
        <begin position="292"/>
        <end position="308"/>
    </location>
</feature>
<feature type="domain" description="Zn(2)-C6 fungal-type" evidence="9">
    <location>
        <begin position="145"/>
        <end position="175"/>
    </location>
</feature>
<evidence type="ECO:0000256" key="5">
    <source>
        <dbReference type="ARBA" id="ARBA00023125"/>
    </source>
</evidence>
<dbReference type="AlphaFoldDB" id="A0A077QVZ3"/>
<dbReference type="SUPFAM" id="SSF57701">
    <property type="entry name" value="Zn2/Cys6 DNA-binding domain"/>
    <property type="match status" value="1"/>
</dbReference>
<evidence type="ECO:0000256" key="8">
    <source>
        <dbReference type="SAM" id="MobiDB-lite"/>
    </source>
</evidence>
<feature type="region of interest" description="Disordered" evidence="8">
    <location>
        <begin position="906"/>
        <end position="965"/>
    </location>
</feature>
<proteinExistence type="predicted"/>
<dbReference type="SMART" id="SM00066">
    <property type="entry name" value="GAL4"/>
    <property type="match status" value="1"/>
</dbReference>
<dbReference type="PANTHER" id="PTHR31313:SF78">
    <property type="entry name" value="TRANSCRIPTION FACTOR DOMAIN-CONTAINING PROTEIN"/>
    <property type="match status" value="1"/>
</dbReference>
<dbReference type="PROSITE" id="PS00463">
    <property type="entry name" value="ZN2_CY6_FUNGAL_1"/>
    <property type="match status" value="1"/>
</dbReference>
<keyword evidence="6" id="KW-0804">Transcription</keyword>
<feature type="compositionally biased region" description="Basic and acidic residues" evidence="8">
    <location>
        <begin position="258"/>
        <end position="275"/>
    </location>
</feature>
<feature type="compositionally biased region" description="Polar residues" evidence="8">
    <location>
        <begin position="346"/>
        <end position="355"/>
    </location>
</feature>
<feature type="compositionally biased region" description="Basic and acidic residues" evidence="8">
    <location>
        <begin position="55"/>
        <end position="70"/>
    </location>
</feature>
<dbReference type="GO" id="GO:0000981">
    <property type="term" value="F:DNA-binding transcription factor activity, RNA polymerase II-specific"/>
    <property type="evidence" value="ECO:0007669"/>
    <property type="project" value="InterPro"/>
</dbReference>
<keyword evidence="5" id="KW-0238">DNA-binding</keyword>
<dbReference type="GO" id="GO:0003677">
    <property type="term" value="F:DNA binding"/>
    <property type="evidence" value="ECO:0007669"/>
    <property type="project" value="UniProtKB-KW"/>
</dbReference>
<dbReference type="InterPro" id="IPR007219">
    <property type="entry name" value="XnlR_reg_dom"/>
</dbReference>
<evidence type="ECO:0000256" key="1">
    <source>
        <dbReference type="ARBA" id="ARBA00004123"/>
    </source>
</evidence>
<dbReference type="InterPro" id="IPR036864">
    <property type="entry name" value="Zn2-C6_fun-type_DNA-bd_sf"/>
</dbReference>
<feature type="compositionally biased region" description="Polar residues" evidence="8">
    <location>
        <begin position="406"/>
        <end position="415"/>
    </location>
</feature>
<feature type="compositionally biased region" description="Polar residues" evidence="8">
    <location>
        <begin position="115"/>
        <end position="126"/>
    </location>
</feature>
<evidence type="ECO:0000313" key="10">
    <source>
        <dbReference type="EMBL" id="CDI54340.1"/>
    </source>
</evidence>
<feature type="compositionally biased region" description="Polar residues" evidence="8">
    <location>
        <begin position="1099"/>
        <end position="1119"/>
    </location>
</feature>
<dbReference type="Pfam" id="PF00172">
    <property type="entry name" value="Zn_clus"/>
    <property type="match status" value="1"/>
</dbReference>
<organism evidence="10">
    <name type="scientific">Melanopsichium pennsylvanicum 4</name>
    <dbReference type="NCBI Taxonomy" id="1398559"/>
    <lineage>
        <taxon>Eukaryota</taxon>
        <taxon>Fungi</taxon>
        <taxon>Dikarya</taxon>
        <taxon>Basidiomycota</taxon>
        <taxon>Ustilaginomycotina</taxon>
        <taxon>Ustilaginomycetes</taxon>
        <taxon>Ustilaginales</taxon>
        <taxon>Ustilaginaceae</taxon>
        <taxon>Melanopsichium</taxon>
    </lineage>
</organism>
<dbReference type="CDD" id="cd00067">
    <property type="entry name" value="GAL4"/>
    <property type="match status" value="1"/>
</dbReference>
<dbReference type="GO" id="GO:0005634">
    <property type="term" value="C:nucleus"/>
    <property type="evidence" value="ECO:0007669"/>
    <property type="project" value="UniProtKB-SubCell"/>
</dbReference>